<dbReference type="InterPro" id="IPR053739">
    <property type="entry name" value="Bact_Immunity_Domain_sf"/>
</dbReference>
<evidence type="ECO:0000313" key="2">
    <source>
        <dbReference type="Proteomes" id="UP000223559"/>
    </source>
</evidence>
<evidence type="ECO:0000313" key="1">
    <source>
        <dbReference type="EMBL" id="ATO44101.1"/>
    </source>
</evidence>
<keyword evidence="2" id="KW-1185">Reference proteome</keyword>
<sequence length="94" mass="10785">MKWYAGGTERGKQAVELLTELINHLNNDNELPLKQLLFQFHQEIAAQSQSIPYILSRMNVAVAKVMRENKIVVDADNEARLKSLMALVEIKWGY</sequence>
<dbReference type="InterPro" id="IPR015046">
    <property type="entry name" value="LciA_Immunity-like"/>
</dbReference>
<protein>
    <submittedName>
        <fullName evidence="1">Bacteriocin immunity protein</fullName>
    </submittedName>
</protein>
<dbReference type="Pfam" id="PF08951">
    <property type="entry name" value="EntA_Immun"/>
    <property type="match status" value="1"/>
</dbReference>
<dbReference type="OrthoDB" id="2135506at2"/>
<dbReference type="GeneID" id="65917409"/>
<name>A0A2D1KPT0_9LACO</name>
<accession>A0A2D1KPT0</accession>
<dbReference type="KEGG" id="lcy:LC20004_09290"/>
<proteinExistence type="predicted"/>
<reference evidence="1 2" key="1">
    <citation type="submission" date="2016-10" db="EMBL/GenBank/DDBJ databases">
        <title>The whole genome sequencing and assembly of L. cotyniformis subsp. torquens DSM 20004 strain.</title>
        <authorList>
            <person name="Park M.-K."/>
            <person name="Lee Y.-J."/>
            <person name="Yi H."/>
            <person name="Bahn Y.-S."/>
            <person name="Kim J.F."/>
            <person name="Lee D.-W."/>
        </authorList>
    </citation>
    <scope>NUCLEOTIDE SEQUENCE [LARGE SCALE GENOMIC DNA]</scope>
    <source>
        <strain evidence="1 2">DSM 20004</strain>
    </source>
</reference>
<gene>
    <name evidence="1" type="ORF">LC20004_09290</name>
</gene>
<dbReference type="RefSeq" id="WP_010010967.1">
    <property type="nucleotide sequence ID" value="NZ_AEOS01000288.1"/>
</dbReference>
<dbReference type="Proteomes" id="UP000223559">
    <property type="component" value="Chromosome"/>
</dbReference>
<dbReference type="Gene3D" id="1.20.1440.140">
    <property type="match status" value="1"/>
</dbReference>
<dbReference type="AlphaFoldDB" id="A0A2D1KPT0"/>
<organism evidence="1 2">
    <name type="scientific">Loigolactobacillus coryniformis subsp. torquens DSM 20004 = KCTC 3535</name>
    <dbReference type="NCBI Taxonomy" id="1423822"/>
    <lineage>
        <taxon>Bacteria</taxon>
        <taxon>Bacillati</taxon>
        <taxon>Bacillota</taxon>
        <taxon>Bacilli</taxon>
        <taxon>Lactobacillales</taxon>
        <taxon>Lactobacillaceae</taxon>
        <taxon>Loigolactobacillus</taxon>
    </lineage>
</organism>
<dbReference type="EMBL" id="CP017697">
    <property type="protein sequence ID" value="ATO44101.1"/>
    <property type="molecule type" value="Genomic_DNA"/>
</dbReference>